<organism evidence="1 2">
    <name type="scientific">Lysobacter korlensis</name>
    <dbReference type="NCBI Taxonomy" id="553636"/>
    <lineage>
        <taxon>Bacteria</taxon>
        <taxon>Pseudomonadati</taxon>
        <taxon>Pseudomonadota</taxon>
        <taxon>Gammaproteobacteria</taxon>
        <taxon>Lysobacterales</taxon>
        <taxon>Lysobacteraceae</taxon>
        <taxon>Lysobacter</taxon>
    </lineage>
</organism>
<dbReference type="EMBL" id="JBHLTG010000002">
    <property type="protein sequence ID" value="MFC0678698.1"/>
    <property type="molecule type" value="Genomic_DNA"/>
</dbReference>
<evidence type="ECO:0000313" key="2">
    <source>
        <dbReference type="Proteomes" id="UP001589896"/>
    </source>
</evidence>
<protein>
    <recommendedName>
        <fullName evidence="3">DUF559 domain-containing protein</fullName>
    </recommendedName>
</protein>
<dbReference type="Proteomes" id="UP001589896">
    <property type="component" value="Unassembled WGS sequence"/>
</dbReference>
<dbReference type="InterPro" id="IPR011335">
    <property type="entry name" value="Restrct_endonuc-II-like"/>
</dbReference>
<evidence type="ECO:0008006" key="3">
    <source>
        <dbReference type="Google" id="ProtNLM"/>
    </source>
</evidence>
<proteinExistence type="predicted"/>
<gene>
    <name evidence="1" type="ORF">ACFFGH_12690</name>
</gene>
<keyword evidence="2" id="KW-1185">Reference proteome</keyword>
<sequence length="209" mass="23103">MLRSDLWAIREVLINREDALVALPITTDAVTWLTMASALDVPDLVALGDAMLTDGGSTRAALEAAVRTWGDGRGGRTARAALPLLRRGAMSRPETLLRLQIVAAGLPEPHINVLVADSAGRPVFRPDLSWPDSRVLVEYEGDGHRLSRAKFRSDIDRMEAFVDAGWTGLRATGDDVFARPNRFLARLHRRMVERGLRPRELRQVAAARH</sequence>
<name>A0ABV6RRX8_9GAMM</name>
<dbReference type="SUPFAM" id="SSF52980">
    <property type="entry name" value="Restriction endonuclease-like"/>
    <property type="match status" value="1"/>
</dbReference>
<comment type="caution">
    <text evidence="1">The sequence shown here is derived from an EMBL/GenBank/DDBJ whole genome shotgun (WGS) entry which is preliminary data.</text>
</comment>
<reference evidence="1 2" key="1">
    <citation type="submission" date="2024-09" db="EMBL/GenBank/DDBJ databases">
        <authorList>
            <person name="Sun Q."/>
            <person name="Mori K."/>
        </authorList>
    </citation>
    <scope>NUCLEOTIDE SEQUENCE [LARGE SCALE GENOMIC DNA]</scope>
    <source>
        <strain evidence="1 2">KCTC 23076</strain>
    </source>
</reference>
<dbReference type="RefSeq" id="WP_386668769.1">
    <property type="nucleotide sequence ID" value="NZ_JBHLTG010000002.1"/>
</dbReference>
<evidence type="ECO:0000313" key="1">
    <source>
        <dbReference type="EMBL" id="MFC0678698.1"/>
    </source>
</evidence>
<accession>A0ABV6RRX8</accession>